<dbReference type="Pfam" id="PF00133">
    <property type="entry name" value="tRNA-synt_1"/>
    <property type="match status" value="2"/>
</dbReference>
<evidence type="ECO:0000256" key="3">
    <source>
        <dbReference type="ARBA" id="ARBA00022598"/>
    </source>
</evidence>
<dbReference type="Proteomes" id="UP000233387">
    <property type="component" value="Unassembled WGS sequence"/>
</dbReference>
<dbReference type="SUPFAM" id="SSF47323">
    <property type="entry name" value="Anticodon-binding domain of a subclass of class I aminoacyl-tRNA synthetases"/>
    <property type="match status" value="1"/>
</dbReference>
<dbReference type="Pfam" id="PF04480">
    <property type="entry name" value="DUF559"/>
    <property type="match status" value="1"/>
</dbReference>
<keyword evidence="5 9" id="KW-0067">ATP-binding</keyword>
<dbReference type="InterPro" id="IPR001412">
    <property type="entry name" value="aa-tRNA-synth_I_CS"/>
</dbReference>
<dbReference type="PANTHER" id="PTHR43740:SF2">
    <property type="entry name" value="LEUCINE--TRNA LIGASE, MITOCHONDRIAL"/>
    <property type="match status" value="1"/>
</dbReference>
<reference evidence="15 16" key="1">
    <citation type="submission" date="2017-06" db="EMBL/GenBank/DDBJ databases">
        <title>Raineya orbicola gen. nov., sp. nov. a slightly thermophilic bacterium of the phylum Bacteroidetes and the description of Raineyaceae fam. nov.</title>
        <authorList>
            <person name="Albuquerque L."/>
            <person name="Polonia A.R.M."/>
            <person name="Barroso C."/>
            <person name="Froufe H.J.C."/>
            <person name="Lage O."/>
            <person name="Lobo-Da-Cunha A."/>
            <person name="Egas C."/>
            <person name="Da Costa M.S."/>
        </authorList>
    </citation>
    <scope>NUCLEOTIDE SEQUENCE [LARGE SCALE GENOMIC DNA]</scope>
    <source>
        <strain evidence="15 16">SPSPC-11</strain>
    </source>
</reference>
<dbReference type="InterPro" id="IPR002302">
    <property type="entry name" value="Leu-tRNA-ligase"/>
</dbReference>
<comment type="caution">
    <text evidence="9">Lacks conserved residue(s) required for the propagation of feature annotation.</text>
</comment>
<dbReference type="CDD" id="cd01038">
    <property type="entry name" value="Endonuclease_DUF559"/>
    <property type="match status" value="1"/>
</dbReference>
<feature type="domain" description="Methionyl/Valyl/Leucyl/Isoleucyl-tRNA synthetase anticodon-binding" evidence="13">
    <location>
        <begin position="1042"/>
        <end position="1155"/>
    </location>
</feature>
<dbReference type="PRINTS" id="PR00985">
    <property type="entry name" value="TRNASYNTHLEU"/>
</dbReference>
<evidence type="ECO:0000256" key="6">
    <source>
        <dbReference type="ARBA" id="ARBA00022917"/>
    </source>
</evidence>
<dbReference type="Gene3D" id="3.90.740.10">
    <property type="entry name" value="Valyl/Leucyl/Isoleucyl-tRNA synthetase, editing domain"/>
    <property type="match status" value="1"/>
</dbReference>
<feature type="short sequence motif" description="'KMSKS' region" evidence="9">
    <location>
        <begin position="965"/>
        <end position="969"/>
    </location>
</feature>
<evidence type="ECO:0000256" key="5">
    <source>
        <dbReference type="ARBA" id="ARBA00022840"/>
    </source>
</evidence>
<dbReference type="InterPro" id="IPR009080">
    <property type="entry name" value="tRNAsynth_Ia_anticodon-bd"/>
</dbReference>
<organism evidence="15 16">
    <name type="scientific">Raineya orbicola</name>
    <dbReference type="NCBI Taxonomy" id="2016530"/>
    <lineage>
        <taxon>Bacteria</taxon>
        <taxon>Pseudomonadati</taxon>
        <taxon>Bacteroidota</taxon>
        <taxon>Cytophagia</taxon>
        <taxon>Cytophagales</taxon>
        <taxon>Raineyaceae</taxon>
        <taxon>Raineya</taxon>
    </lineage>
</organism>
<evidence type="ECO:0000256" key="8">
    <source>
        <dbReference type="ARBA" id="ARBA00047469"/>
    </source>
</evidence>
<comment type="caution">
    <text evidence="15">The sequence shown here is derived from an EMBL/GenBank/DDBJ whole genome shotgun (WGS) entry which is preliminary data.</text>
</comment>
<dbReference type="Pfam" id="PF08264">
    <property type="entry name" value="Anticodon_1"/>
    <property type="match status" value="1"/>
</dbReference>
<dbReference type="InterPro" id="IPR011335">
    <property type="entry name" value="Restrct_endonuc-II-like"/>
</dbReference>
<keyword evidence="7 9" id="KW-0030">Aminoacyl-tRNA synthetase</keyword>
<feature type="domain" description="Aminoacyl-tRNA synthetase class Ia" evidence="11">
    <location>
        <begin position="12"/>
        <end position="275"/>
    </location>
</feature>
<comment type="catalytic activity">
    <reaction evidence="8 9">
        <text>tRNA(Leu) + L-leucine + ATP = L-leucyl-tRNA(Leu) + AMP + diphosphate</text>
        <dbReference type="Rhea" id="RHEA:11688"/>
        <dbReference type="Rhea" id="RHEA-COMP:9613"/>
        <dbReference type="Rhea" id="RHEA-COMP:9622"/>
        <dbReference type="ChEBI" id="CHEBI:30616"/>
        <dbReference type="ChEBI" id="CHEBI:33019"/>
        <dbReference type="ChEBI" id="CHEBI:57427"/>
        <dbReference type="ChEBI" id="CHEBI:78442"/>
        <dbReference type="ChEBI" id="CHEBI:78494"/>
        <dbReference type="ChEBI" id="CHEBI:456215"/>
        <dbReference type="EC" id="6.1.1.4"/>
    </reaction>
</comment>
<accession>A0A2N3IKP6</accession>
<keyword evidence="3 9" id="KW-0436">Ligase</keyword>
<dbReference type="Gene3D" id="3.40.50.620">
    <property type="entry name" value="HUPs"/>
    <property type="match status" value="3"/>
</dbReference>
<name>A0A2N3IKP6_9BACT</name>
<dbReference type="FunFam" id="1.10.730.10:FF:000011">
    <property type="entry name" value="Leucine--tRNA ligase chloroplastic/mitochondrial"/>
    <property type="match status" value="1"/>
</dbReference>
<evidence type="ECO:0000256" key="2">
    <source>
        <dbReference type="ARBA" id="ARBA00022490"/>
    </source>
</evidence>
<dbReference type="FunFam" id="3.40.50.620:FF:000060">
    <property type="entry name" value="Leucine--tRNA ligase"/>
    <property type="match status" value="1"/>
</dbReference>
<comment type="similarity">
    <text evidence="1 9 10">Belongs to the class-I aminoacyl-tRNA synthetase family.</text>
</comment>
<dbReference type="FunFam" id="3.40.50.620:FF:000056">
    <property type="entry name" value="Leucine--tRNA ligase"/>
    <property type="match status" value="1"/>
</dbReference>
<sequence>MAEYHFREIEAKWQKYWAENNIYQTKENTSKPKYYVLDMFPYPSGAGLHVGHPLGYIASDVIARYKRAKGFNVLHPMGFDSFGLPAEQYAIQTGQHPAITTAENIKRYKEQLKNIGFSYDWSREVQTSDPAYYKWTQWIFMRLFEAWYNQKANKAEHIHTLIAEFEKNGNLQVEAACDEDTPTFTAEEWKNFSEKQRSDILLKYRLTYLANAYVNWCPALGTVLANDEVKDGVSERGGYPVERKLMRQWMMRITAYAERLLQDLETLDWSESIKEVQRNWIGKSMGAEVCFYLTPNPLSKGEGAITASQSIEKENIENKNTKHSFHWQTTSPEKWEKLKEFARNNRKNPTNAENILWQAIRNRNLDVKFRRQHAIENFIVDFVCLEKKLIIEVDGAVHFEKEQQEFDKIRTEYLNYLGYQVIRFTNSEVENDLEKVLEKIKRVIQNTPSLLERGLGGEVNKTITVFTTRIDTIFGVTFLVLAPEHELVSEITTPDRKPEVEAYVEKAINRSERERMSEVKSVSGVFTGAYAINPFTKEPIPIWISDYVLAGYGTGAVMGVPSSDDRDFRFAKFFGLPIVPVIEGTEHLENPTEKKYGKMINSGFLNGLDTQEAIEKAIQYAEENGFGKRKINYKLRDAVFSRQRYWGEPVPVYFKEGVPYLIDENDLPLVLPKIDKYLPTETGEPPLGRAENWKYKGIYDYELNTMPGWAGSSWYWLRYMDPHNGKEFVSKEKEQYWKNVDLYIGGAEHGTGHLLYSRFWNKVLYDLGYISSPEPFQKMINQGMIQGRSNFVYKVLYKEAQAHKRLAEYLLPLGFEANVLPGDMQLDFVHKEKKVAVEIRSQSIIKENWQNYLSKYAEFMPDCQVMFVSVEEIFTNVEEAVLRVRKALSGEEFVQFPENDYELPNLFVSYNLRDSYETVALHVDVNLVENDVLDIDAFRKWRPDLANAEFILEEGKYICGAEVEKMSKSKYNVVNPDNVVERYGADTLRLYEMFLGPLEQFKPWNTNGIEGTHKFLRKLWRLFHDEKGNFNVSEQEPTQAELKILHHTIKRVTEDIERFSFNTPVSTFMICVNELTDLKCNKKSILEPLLVLLAPYAPHITEELWHLLGHTESINFATYPDYDEKHLQESTFNYPISVNGKLRTNIEIALDLPQADIEKIVLSNEIVQKWLEGKSAKKVIIVPKKIVNVVV</sequence>
<dbReference type="SUPFAM" id="SSF52374">
    <property type="entry name" value="Nucleotidylyl transferase"/>
    <property type="match status" value="1"/>
</dbReference>
<dbReference type="EC" id="6.1.1.4" evidence="9"/>
<dbReference type="Gene3D" id="3.40.960.10">
    <property type="entry name" value="VSR Endonuclease"/>
    <property type="match status" value="1"/>
</dbReference>
<dbReference type="InterPro" id="IPR013155">
    <property type="entry name" value="M/V/L/I-tRNA-synth_anticd-bd"/>
</dbReference>
<evidence type="ECO:0000256" key="9">
    <source>
        <dbReference type="HAMAP-Rule" id="MF_00049"/>
    </source>
</evidence>
<dbReference type="PANTHER" id="PTHR43740">
    <property type="entry name" value="LEUCYL-TRNA SYNTHETASE"/>
    <property type="match status" value="1"/>
</dbReference>
<dbReference type="InterPro" id="IPR007569">
    <property type="entry name" value="DUF559"/>
</dbReference>
<proteinExistence type="inferred from homology"/>
<dbReference type="SUPFAM" id="SSF52980">
    <property type="entry name" value="Restriction endonuclease-like"/>
    <property type="match status" value="1"/>
</dbReference>
<dbReference type="AlphaFoldDB" id="A0A2N3IKP6"/>
<feature type="binding site" evidence="9">
    <location>
        <position position="968"/>
    </location>
    <ligand>
        <name>ATP</name>
        <dbReference type="ChEBI" id="CHEBI:30616"/>
    </ligand>
</feature>
<dbReference type="InterPro" id="IPR009008">
    <property type="entry name" value="Val/Leu/Ile-tRNA-synth_edit"/>
</dbReference>
<dbReference type="HAMAP" id="MF_00049_B">
    <property type="entry name" value="Leu_tRNA_synth_B"/>
    <property type="match status" value="1"/>
</dbReference>
<feature type="domain" description="Aminoacyl-tRNA synthetase class Ia" evidence="11">
    <location>
        <begin position="960"/>
        <end position="991"/>
    </location>
</feature>
<evidence type="ECO:0000313" key="15">
    <source>
        <dbReference type="EMBL" id="PKQ70783.1"/>
    </source>
</evidence>
<dbReference type="GO" id="GO:0005524">
    <property type="term" value="F:ATP binding"/>
    <property type="evidence" value="ECO:0007669"/>
    <property type="project" value="UniProtKB-UniRule"/>
</dbReference>
<evidence type="ECO:0000256" key="10">
    <source>
        <dbReference type="RuleBase" id="RU363035"/>
    </source>
</evidence>
<evidence type="ECO:0000259" key="14">
    <source>
        <dbReference type="Pfam" id="PF13603"/>
    </source>
</evidence>
<dbReference type="GO" id="GO:0002161">
    <property type="term" value="F:aminoacyl-tRNA deacylase activity"/>
    <property type="evidence" value="ECO:0007669"/>
    <property type="project" value="InterPro"/>
</dbReference>
<comment type="subcellular location">
    <subcellularLocation>
        <location evidence="9">Cytoplasm</location>
    </subcellularLocation>
</comment>
<feature type="domain" description="Leucyl-tRNA synthetase editing" evidence="14">
    <location>
        <begin position="460"/>
        <end position="621"/>
    </location>
</feature>
<evidence type="ECO:0000313" key="16">
    <source>
        <dbReference type="Proteomes" id="UP000233387"/>
    </source>
</evidence>
<dbReference type="SUPFAM" id="SSF50677">
    <property type="entry name" value="ValRS/IleRS/LeuRS editing domain"/>
    <property type="match status" value="1"/>
</dbReference>
<evidence type="ECO:0000259" key="11">
    <source>
        <dbReference type="Pfam" id="PF00133"/>
    </source>
</evidence>
<evidence type="ECO:0000259" key="13">
    <source>
        <dbReference type="Pfam" id="PF08264"/>
    </source>
</evidence>
<dbReference type="InterPro" id="IPR025709">
    <property type="entry name" value="Leu_tRNA-synth_edit"/>
</dbReference>
<dbReference type="GO" id="GO:0004823">
    <property type="term" value="F:leucine-tRNA ligase activity"/>
    <property type="evidence" value="ECO:0007669"/>
    <property type="project" value="UniProtKB-UniRule"/>
</dbReference>
<gene>
    <name evidence="9" type="primary">leuS</name>
    <name evidence="15" type="ORF">Rain11_0129</name>
</gene>
<dbReference type="CDD" id="cd07958">
    <property type="entry name" value="Anticodon_Ia_Leu_BEm"/>
    <property type="match status" value="1"/>
</dbReference>
<dbReference type="Gene3D" id="1.10.730.10">
    <property type="entry name" value="Isoleucyl-tRNA Synthetase, Domain 1"/>
    <property type="match status" value="1"/>
</dbReference>
<keyword evidence="16" id="KW-1185">Reference proteome</keyword>
<dbReference type="Pfam" id="PF13603">
    <property type="entry name" value="tRNA-synt_1_2"/>
    <property type="match status" value="1"/>
</dbReference>
<dbReference type="PROSITE" id="PS00178">
    <property type="entry name" value="AA_TRNA_LIGASE_I"/>
    <property type="match status" value="1"/>
</dbReference>
<dbReference type="GO" id="GO:0005829">
    <property type="term" value="C:cytosol"/>
    <property type="evidence" value="ECO:0007669"/>
    <property type="project" value="TreeGrafter"/>
</dbReference>
<protein>
    <recommendedName>
        <fullName evidence="9">Leucine--tRNA ligase</fullName>
        <ecNumber evidence="9">6.1.1.4</ecNumber>
    </recommendedName>
    <alternativeName>
        <fullName evidence="9">Leucyl-tRNA synthetase</fullName>
        <shortName evidence="9">LeuRS</shortName>
    </alternativeName>
</protein>
<keyword evidence="4 9" id="KW-0547">Nucleotide-binding</keyword>
<evidence type="ECO:0000256" key="7">
    <source>
        <dbReference type="ARBA" id="ARBA00023146"/>
    </source>
</evidence>
<keyword evidence="6 9" id="KW-0648">Protein biosynthesis</keyword>
<dbReference type="OrthoDB" id="9810365at2"/>
<dbReference type="GO" id="GO:0006429">
    <property type="term" value="P:leucyl-tRNA aminoacylation"/>
    <property type="evidence" value="ECO:0007669"/>
    <property type="project" value="UniProtKB-UniRule"/>
</dbReference>
<dbReference type="InterPro" id="IPR014729">
    <property type="entry name" value="Rossmann-like_a/b/a_fold"/>
</dbReference>
<evidence type="ECO:0000259" key="12">
    <source>
        <dbReference type="Pfam" id="PF04480"/>
    </source>
</evidence>
<evidence type="ECO:0000256" key="1">
    <source>
        <dbReference type="ARBA" id="ARBA00005594"/>
    </source>
</evidence>
<dbReference type="InterPro" id="IPR002300">
    <property type="entry name" value="aa-tRNA-synth_Ia"/>
</dbReference>
<dbReference type="EMBL" id="NKXO01000002">
    <property type="protein sequence ID" value="PKQ70783.1"/>
    <property type="molecule type" value="Genomic_DNA"/>
</dbReference>
<keyword evidence="2 9" id="KW-0963">Cytoplasm</keyword>
<dbReference type="InterPro" id="IPR047216">
    <property type="entry name" value="Endonuclease_DUF559_bact"/>
</dbReference>
<feature type="domain" description="DUF559" evidence="12">
    <location>
        <begin position="337"/>
        <end position="444"/>
    </location>
</feature>
<evidence type="ECO:0000256" key="4">
    <source>
        <dbReference type="ARBA" id="ARBA00022741"/>
    </source>
</evidence>